<feature type="domain" description="Chitin-binding type-2" evidence="2">
    <location>
        <begin position="33"/>
        <end position="68"/>
    </location>
</feature>
<dbReference type="OrthoDB" id="6020543at2759"/>
<sequence length="265" mass="29273">MATKIILLLATIGAVVAVPHKSLKRPNHDHIDYYDCSGKANGSYVHPSDCTRFIMCSNGNAADMACPDCNGHDPQCDGEAYLRWSETTGNCEWPADTECVAGDSDPCPGIVAGGSCGKNDCKHCGFCTEKMSQYYRCNRTFPSDPKLEITGKWVIESCDSDLWWDPDLKPSSEVEEGFGGACNKWDNLSPATKEKWRTDKSCKAVLEEVCLWGQDEGDQCSERYWYYDPDTMAVREDLSCPTGLLWDQATETCRSCGNVAGCDCK</sequence>
<protein>
    <submittedName>
        <fullName evidence="3">Peritrophin-1</fullName>
    </submittedName>
</protein>
<feature type="chain" id="PRO_5012307930" evidence="1">
    <location>
        <begin position="18"/>
        <end position="265"/>
    </location>
</feature>
<feature type="signal peptide" evidence="1">
    <location>
        <begin position="1"/>
        <end position="17"/>
    </location>
</feature>
<evidence type="ECO:0000313" key="3">
    <source>
        <dbReference type="EMBL" id="OXA64281.1"/>
    </source>
</evidence>
<dbReference type="SUPFAM" id="SSF57625">
    <property type="entry name" value="Invertebrate chitin-binding proteins"/>
    <property type="match status" value="1"/>
</dbReference>
<dbReference type="Gene3D" id="2.170.140.10">
    <property type="entry name" value="Chitin binding domain"/>
    <property type="match status" value="1"/>
</dbReference>
<evidence type="ECO:0000256" key="1">
    <source>
        <dbReference type="SAM" id="SignalP"/>
    </source>
</evidence>
<dbReference type="Pfam" id="PF01607">
    <property type="entry name" value="CBM_14"/>
    <property type="match status" value="1"/>
</dbReference>
<name>A0A226F521_FOLCA</name>
<evidence type="ECO:0000259" key="2">
    <source>
        <dbReference type="PROSITE" id="PS50940"/>
    </source>
</evidence>
<keyword evidence="4" id="KW-1185">Reference proteome</keyword>
<gene>
    <name evidence="3" type="ORF">Fcan01_01631</name>
</gene>
<dbReference type="InterPro" id="IPR036508">
    <property type="entry name" value="Chitin-bd_dom_sf"/>
</dbReference>
<dbReference type="InterPro" id="IPR002557">
    <property type="entry name" value="Chitin-bd_dom"/>
</dbReference>
<proteinExistence type="predicted"/>
<dbReference type="EMBL" id="LNIX01000001">
    <property type="protein sequence ID" value="OXA64281.1"/>
    <property type="molecule type" value="Genomic_DNA"/>
</dbReference>
<dbReference type="GO" id="GO:0005576">
    <property type="term" value="C:extracellular region"/>
    <property type="evidence" value="ECO:0007669"/>
    <property type="project" value="InterPro"/>
</dbReference>
<keyword evidence="1" id="KW-0732">Signal</keyword>
<organism evidence="3 4">
    <name type="scientific">Folsomia candida</name>
    <name type="common">Springtail</name>
    <dbReference type="NCBI Taxonomy" id="158441"/>
    <lineage>
        <taxon>Eukaryota</taxon>
        <taxon>Metazoa</taxon>
        <taxon>Ecdysozoa</taxon>
        <taxon>Arthropoda</taxon>
        <taxon>Hexapoda</taxon>
        <taxon>Collembola</taxon>
        <taxon>Entomobryomorpha</taxon>
        <taxon>Isotomoidea</taxon>
        <taxon>Isotomidae</taxon>
        <taxon>Proisotominae</taxon>
        <taxon>Folsomia</taxon>
    </lineage>
</organism>
<dbReference type="AlphaFoldDB" id="A0A226F521"/>
<reference evidence="3 4" key="1">
    <citation type="submission" date="2015-12" db="EMBL/GenBank/DDBJ databases">
        <title>The genome of Folsomia candida.</title>
        <authorList>
            <person name="Faddeeva A."/>
            <person name="Derks M.F."/>
            <person name="Anvar Y."/>
            <person name="Smit S."/>
            <person name="Van Straalen N."/>
            <person name="Roelofs D."/>
        </authorList>
    </citation>
    <scope>NUCLEOTIDE SEQUENCE [LARGE SCALE GENOMIC DNA]</scope>
    <source>
        <strain evidence="3 4">VU population</strain>
        <tissue evidence="3">Whole body</tissue>
    </source>
</reference>
<dbReference type="GO" id="GO:0008061">
    <property type="term" value="F:chitin binding"/>
    <property type="evidence" value="ECO:0007669"/>
    <property type="project" value="InterPro"/>
</dbReference>
<evidence type="ECO:0000313" key="4">
    <source>
        <dbReference type="Proteomes" id="UP000198287"/>
    </source>
</evidence>
<accession>A0A226F521</accession>
<comment type="caution">
    <text evidence="3">The sequence shown here is derived from an EMBL/GenBank/DDBJ whole genome shotgun (WGS) entry which is preliminary data.</text>
</comment>
<dbReference type="Proteomes" id="UP000198287">
    <property type="component" value="Unassembled WGS sequence"/>
</dbReference>
<dbReference type="PROSITE" id="PS50940">
    <property type="entry name" value="CHIT_BIND_II"/>
    <property type="match status" value="1"/>
</dbReference>